<sequence length="734" mass="83082">MPETWLTLEKVCSLTGWSRGHAKRVSRSWPSRATETRGRNGRPEYEYRLSSLPGEAQTKFADELRKRFAVVGPTEQTLPLFASAAVIQASPRIAIPEDLEDQARARLKAIQPLLDFRKQTKSRRAEVVLSDGHSVKTLQEVAEWVAPQFNTSWQTIWRWLDRFDKGHVAALADKVRKDRGQSRFFEDHSAAAAFLQEKFLREGLSREMSWEAVCREWDAIGEKGKAPAYDTVRRFLNALPEPVKVLAREGKQAHWSKCSPSIIREKVAVMDWWVADHRQFDVMVHNTLFAELPASKMFRLWLTLIQDTGSRNIVGFCFAPTPSSRTINSALRVAILGYGMPRNFYWDNGEDYKKVRRDLEAITLSPEACSLLERDRISFGVTTALPFHPRSKPIESHFSRWSKRYDVIWREAYLGNRAGKCPEKARLAQKHHADFLKGKRADTPLPSDAEFIGATIQWIHEFNEATRLPALGHRTPSEVMEEQCPERNRPEVNPRLLDILFWEREKRVVQAGGCVQLDGMRYEPTDESLFALDVKKGQQVMVLRDPYNLSDATAADAETLQFIGELRIQQFVAQCPNGQITRDQIKAAMRRERSLRKGYAEYLAVLSAVSSNQGWKTEREALVGRAIARTGTDGRLLPAAAPGALGEVAPPRKRFEAASPFISDAVAETAQFWRDNPIVLDDESENSAQAAAAPGRPQWQELPPRASKMSSPFVDDAAKEFIAAMKEDEGKEGE</sequence>
<dbReference type="EMBL" id="OKRB01000136">
    <property type="protein sequence ID" value="SPE30101.1"/>
    <property type="molecule type" value="Genomic_DNA"/>
</dbReference>
<feature type="region of interest" description="Disordered" evidence="1">
    <location>
        <begin position="684"/>
        <end position="711"/>
    </location>
</feature>
<feature type="domain" description="Transposase-like Mu C-terminal" evidence="2">
    <location>
        <begin position="498"/>
        <end position="563"/>
    </location>
</feature>
<accession>A0A2N9M3R0</accession>
<evidence type="ECO:0000259" key="2">
    <source>
        <dbReference type="Pfam" id="PF09299"/>
    </source>
</evidence>
<dbReference type="Gene3D" id="3.30.420.10">
    <property type="entry name" value="Ribonuclease H-like superfamily/Ribonuclease H"/>
    <property type="match status" value="1"/>
</dbReference>
<proteinExistence type="predicted"/>
<dbReference type="Proteomes" id="UP000239735">
    <property type="component" value="Unassembled WGS sequence"/>
</dbReference>
<protein>
    <submittedName>
        <fullName evidence="3">Putative Integrase core domain protein</fullName>
    </submittedName>
</protein>
<evidence type="ECO:0000313" key="4">
    <source>
        <dbReference type="Proteomes" id="UP000239735"/>
    </source>
</evidence>
<dbReference type="Pfam" id="PF09299">
    <property type="entry name" value="Mu-transpos_C"/>
    <property type="match status" value="1"/>
</dbReference>
<dbReference type="InterPro" id="IPR015378">
    <property type="entry name" value="Transposase-like_Mu_C"/>
</dbReference>
<dbReference type="AlphaFoldDB" id="A0A2N9M3R0"/>
<organism evidence="3 4">
    <name type="scientific">Candidatus Sulfuritelmatomonas gaucii</name>
    <dbReference type="NCBI Taxonomy" id="2043161"/>
    <lineage>
        <taxon>Bacteria</taxon>
        <taxon>Pseudomonadati</taxon>
        <taxon>Acidobacteriota</taxon>
        <taxon>Terriglobia</taxon>
        <taxon>Terriglobales</taxon>
        <taxon>Acidobacteriaceae</taxon>
        <taxon>Candidatus Sulfuritelmatomonas</taxon>
    </lineage>
</organism>
<dbReference type="InterPro" id="IPR036397">
    <property type="entry name" value="RNaseH_sf"/>
</dbReference>
<dbReference type="SUPFAM" id="SSF53098">
    <property type="entry name" value="Ribonuclease H-like"/>
    <property type="match status" value="1"/>
</dbReference>
<dbReference type="InterPro" id="IPR012337">
    <property type="entry name" value="RNaseH-like_sf"/>
</dbReference>
<gene>
    <name evidence="3" type="ORF">SBA5_750006</name>
</gene>
<dbReference type="OrthoDB" id="104210at2"/>
<reference evidence="4" key="1">
    <citation type="submission" date="2018-02" db="EMBL/GenBank/DDBJ databases">
        <authorList>
            <person name="Hausmann B."/>
        </authorList>
    </citation>
    <scope>NUCLEOTIDE SEQUENCE [LARGE SCALE GENOMIC DNA]</scope>
    <source>
        <strain evidence="4">Peat soil MAG SbA5</strain>
    </source>
</reference>
<evidence type="ECO:0000313" key="3">
    <source>
        <dbReference type="EMBL" id="SPE30101.1"/>
    </source>
</evidence>
<dbReference type="GO" id="GO:0003676">
    <property type="term" value="F:nucleic acid binding"/>
    <property type="evidence" value="ECO:0007669"/>
    <property type="project" value="InterPro"/>
</dbReference>
<name>A0A2N9M3R0_9BACT</name>
<evidence type="ECO:0000256" key="1">
    <source>
        <dbReference type="SAM" id="MobiDB-lite"/>
    </source>
</evidence>